<dbReference type="EMBL" id="UINC01007418">
    <property type="protein sequence ID" value="SVA33210.1"/>
    <property type="molecule type" value="Genomic_DNA"/>
</dbReference>
<accession>A0A381UYN1</accession>
<evidence type="ECO:0000313" key="2">
    <source>
        <dbReference type="EMBL" id="SVA33210.1"/>
    </source>
</evidence>
<proteinExistence type="predicted"/>
<gene>
    <name evidence="2" type="ORF">METZ01_LOCUS86064</name>
</gene>
<feature type="transmembrane region" description="Helical" evidence="1">
    <location>
        <begin position="54"/>
        <end position="80"/>
    </location>
</feature>
<keyword evidence="1" id="KW-1133">Transmembrane helix</keyword>
<reference evidence="2" key="1">
    <citation type="submission" date="2018-05" db="EMBL/GenBank/DDBJ databases">
        <authorList>
            <person name="Lanie J.A."/>
            <person name="Ng W.-L."/>
            <person name="Kazmierczak K.M."/>
            <person name="Andrzejewski T.M."/>
            <person name="Davidsen T.M."/>
            <person name="Wayne K.J."/>
            <person name="Tettelin H."/>
            <person name="Glass J.I."/>
            <person name="Rusch D."/>
            <person name="Podicherti R."/>
            <person name="Tsui H.-C.T."/>
            <person name="Winkler M.E."/>
        </authorList>
    </citation>
    <scope>NUCLEOTIDE SEQUENCE</scope>
</reference>
<protein>
    <submittedName>
        <fullName evidence="2">Uncharacterized protein</fullName>
    </submittedName>
</protein>
<dbReference type="AlphaFoldDB" id="A0A381UYN1"/>
<keyword evidence="1" id="KW-0812">Transmembrane</keyword>
<sequence>MKALKLFGCDDFGLLPAVEDLLLALFNACTRLDAGFVRIVFARLRIILAPTLPLVRFIVILALILGEAKHCAIFLTILPLRRPTVQRNFRTTFCPDRPQICFSSRWL</sequence>
<organism evidence="2">
    <name type="scientific">marine metagenome</name>
    <dbReference type="NCBI Taxonomy" id="408172"/>
    <lineage>
        <taxon>unclassified sequences</taxon>
        <taxon>metagenomes</taxon>
        <taxon>ecological metagenomes</taxon>
    </lineage>
</organism>
<keyword evidence="1" id="KW-0472">Membrane</keyword>
<name>A0A381UYN1_9ZZZZ</name>
<evidence type="ECO:0000256" key="1">
    <source>
        <dbReference type="SAM" id="Phobius"/>
    </source>
</evidence>